<keyword evidence="3" id="KW-1185">Reference proteome</keyword>
<accession>A0ABX0U1N9</accession>
<proteinExistence type="predicted"/>
<feature type="chain" id="PRO_5046678513" description="DUF4352 domain-containing protein" evidence="1">
    <location>
        <begin position="20"/>
        <end position="201"/>
    </location>
</feature>
<feature type="signal peptide" evidence="1">
    <location>
        <begin position="1"/>
        <end position="19"/>
    </location>
</feature>
<evidence type="ECO:0000256" key="1">
    <source>
        <dbReference type="SAM" id="SignalP"/>
    </source>
</evidence>
<protein>
    <recommendedName>
        <fullName evidence="4">DUF4352 domain-containing protein</fullName>
    </recommendedName>
</protein>
<gene>
    <name evidence="2" type="ORF">FHT01_001977</name>
</gene>
<evidence type="ECO:0000313" key="3">
    <source>
        <dbReference type="Proteomes" id="UP000788153"/>
    </source>
</evidence>
<name>A0ABX0U1N9_9SPHN</name>
<reference evidence="2 3" key="1">
    <citation type="submission" date="2020-03" db="EMBL/GenBank/DDBJ databases">
        <title>Genomic Encyclopedia of Type Strains, Phase IV (KMG-IV): sequencing the most valuable type-strain genomes for metagenomic binning, comparative biology and taxonomic classification.</title>
        <authorList>
            <person name="Goeker M."/>
        </authorList>
    </citation>
    <scope>NUCLEOTIDE SEQUENCE [LARGE SCALE GENOMIC DNA]</scope>
    <source>
        <strain evidence="2 3">DSM 22753</strain>
    </source>
</reference>
<comment type="caution">
    <text evidence="2">The sequence shown here is derived from an EMBL/GenBank/DDBJ whole genome shotgun (WGS) entry which is preliminary data.</text>
</comment>
<evidence type="ECO:0000313" key="2">
    <source>
        <dbReference type="EMBL" id="NIJ24435.1"/>
    </source>
</evidence>
<dbReference type="Proteomes" id="UP000788153">
    <property type="component" value="Unassembled WGS sequence"/>
</dbReference>
<dbReference type="PROSITE" id="PS51257">
    <property type="entry name" value="PROKAR_LIPOPROTEIN"/>
    <property type="match status" value="1"/>
</dbReference>
<sequence>MKPALIPMTMVLAAAFALSACNVRSDEEAAALDGETAAASGDNAADLTPEEAGIFDKLLNNGTPMKLSVEQIHPNGGVLRLNSIQVKPTETVVNMTYVNGHRREVQLNWANYSKHTYLLANNRKFFLSPPITDEDVKIASGATVTGDLVFIGAVPEGPQVQLVINENGGTSEGSYNPKFVVDIPVTTAAYSDDGSKKKSVA</sequence>
<dbReference type="EMBL" id="JAASQP010000001">
    <property type="protein sequence ID" value="NIJ24435.1"/>
    <property type="molecule type" value="Genomic_DNA"/>
</dbReference>
<organism evidence="2 3">
    <name type="scientific">Sphingomonas japonica</name>
    <dbReference type="NCBI Taxonomy" id="511662"/>
    <lineage>
        <taxon>Bacteria</taxon>
        <taxon>Pseudomonadati</taxon>
        <taxon>Pseudomonadota</taxon>
        <taxon>Alphaproteobacteria</taxon>
        <taxon>Sphingomonadales</taxon>
        <taxon>Sphingomonadaceae</taxon>
        <taxon>Sphingomonas</taxon>
    </lineage>
</organism>
<dbReference type="RefSeq" id="WP_140046796.1">
    <property type="nucleotide sequence ID" value="NZ_BAAAEV010000001.1"/>
</dbReference>
<keyword evidence="1" id="KW-0732">Signal</keyword>
<evidence type="ECO:0008006" key="4">
    <source>
        <dbReference type="Google" id="ProtNLM"/>
    </source>
</evidence>